<evidence type="ECO:0000256" key="1">
    <source>
        <dbReference type="SAM" id="SignalP"/>
    </source>
</evidence>
<protein>
    <submittedName>
        <fullName evidence="2">Carboxypeptidase-like regulatory domain-containing protein</fullName>
    </submittedName>
</protein>
<dbReference type="Gene3D" id="2.60.40.1120">
    <property type="entry name" value="Carboxypeptidase-like, regulatory domain"/>
    <property type="match status" value="1"/>
</dbReference>
<name>A0ABW5XTW9_9SPHI</name>
<evidence type="ECO:0000313" key="2">
    <source>
        <dbReference type="EMBL" id="MFD2866087.1"/>
    </source>
</evidence>
<reference evidence="3" key="1">
    <citation type="journal article" date="2019" name="Int. J. Syst. Evol. Microbiol.">
        <title>The Global Catalogue of Microorganisms (GCM) 10K type strain sequencing project: providing services to taxonomists for standard genome sequencing and annotation.</title>
        <authorList>
            <consortium name="The Broad Institute Genomics Platform"/>
            <consortium name="The Broad Institute Genome Sequencing Center for Infectious Disease"/>
            <person name="Wu L."/>
            <person name="Ma J."/>
        </authorList>
    </citation>
    <scope>NUCLEOTIDE SEQUENCE [LARGE SCALE GENOMIC DNA]</scope>
    <source>
        <strain evidence="3">KCTC 52232</strain>
    </source>
</reference>
<dbReference type="Proteomes" id="UP001597601">
    <property type="component" value="Unassembled WGS sequence"/>
</dbReference>
<dbReference type="RefSeq" id="WP_377129415.1">
    <property type="nucleotide sequence ID" value="NZ_JBHUON010000021.1"/>
</dbReference>
<proteinExistence type="predicted"/>
<dbReference type="Pfam" id="PF13715">
    <property type="entry name" value="CarbopepD_reg_2"/>
    <property type="match status" value="1"/>
</dbReference>
<gene>
    <name evidence="2" type="ORF">ACFSYC_15430</name>
</gene>
<dbReference type="InterPro" id="IPR008969">
    <property type="entry name" value="CarboxyPept-like_regulatory"/>
</dbReference>
<keyword evidence="3" id="KW-1185">Reference proteome</keyword>
<feature type="chain" id="PRO_5046283127" evidence="1">
    <location>
        <begin position="20"/>
        <end position="272"/>
    </location>
</feature>
<accession>A0ABW5XTW9</accession>
<dbReference type="SUPFAM" id="SSF49464">
    <property type="entry name" value="Carboxypeptidase regulatory domain-like"/>
    <property type="match status" value="1"/>
</dbReference>
<sequence length="272" mass="29533">MNKLMPAIIAVMCSTATYAQLVTGTVIDAKTNQALPFVNVGIVGKNSGTVTNDGGAFSLTLDRFHADSLRVSMLGYRPRSFLVADVVRNPNLLTIALIPDVLSLKEVKITSHKQTGVVLGNTTTSQSLSAGFQEHLLGHEIGAVIKIKKSPARLKRFNASIVNKMQNDSVKLRFNVYNVKAGMPDKNLLSTNIFVTVFKGDKAIIIDIEPYKIMVGGDFFVSLESVQSMVGNEIQLSASEFRRSPIITRGASQSGWGNLERIGVGFNVLVEY</sequence>
<evidence type="ECO:0000313" key="3">
    <source>
        <dbReference type="Proteomes" id="UP001597601"/>
    </source>
</evidence>
<comment type="caution">
    <text evidence="2">The sequence shown here is derived from an EMBL/GenBank/DDBJ whole genome shotgun (WGS) entry which is preliminary data.</text>
</comment>
<organism evidence="2 3">
    <name type="scientific">Mucilaginibacter antarcticus</name>
    <dbReference type="NCBI Taxonomy" id="1855725"/>
    <lineage>
        <taxon>Bacteria</taxon>
        <taxon>Pseudomonadati</taxon>
        <taxon>Bacteroidota</taxon>
        <taxon>Sphingobacteriia</taxon>
        <taxon>Sphingobacteriales</taxon>
        <taxon>Sphingobacteriaceae</taxon>
        <taxon>Mucilaginibacter</taxon>
    </lineage>
</organism>
<dbReference type="EMBL" id="JBHUON010000021">
    <property type="protein sequence ID" value="MFD2866087.1"/>
    <property type="molecule type" value="Genomic_DNA"/>
</dbReference>
<keyword evidence="1" id="KW-0732">Signal</keyword>
<feature type="signal peptide" evidence="1">
    <location>
        <begin position="1"/>
        <end position="19"/>
    </location>
</feature>